<evidence type="ECO:0000256" key="1">
    <source>
        <dbReference type="SAM" id="Phobius"/>
    </source>
</evidence>
<keyword evidence="1" id="KW-0472">Membrane</keyword>
<accession>A0A0V7ZN10</accession>
<protein>
    <recommendedName>
        <fullName evidence="4">DUF2157 domain-containing protein</fullName>
    </recommendedName>
</protein>
<feature type="transmembrane region" description="Helical" evidence="1">
    <location>
        <begin position="186"/>
        <end position="202"/>
    </location>
</feature>
<keyword evidence="3" id="KW-1185">Reference proteome</keyword>
<dbReference type="EMBL" id="LMTZ01000101">
    <property type="protein sequence ID" value="KST65955.1"/>
    <property type="molecule type" value="Genomic_DNA"/>
</dbReference>
<feature type="transmembrane region" description="Helical" evidence="1">
    <location>
        <begin position="239"/>
        <end position="264"/>
    </location>
</feature>
<feature type="transmembrane region" description="Helical" evidence="1">
    <location>
        <begin position="385"/>
        <end position="404"/>
    </location>
</feature>
<feature type="transmembrane region" description="Helical" evidence="1">
    <location>
        <begin position="355"/>
        <end position="373"/>
    </location>
</feature>
<evidence type="ECO:0000313" key="3">
    <source>
        <dbReference type="Proteomes" id="UP000053372"/>
    </source>
</evidence>
<feature type="transmembrane region" description="Helical" evidence="1">
    <location>
        <begin position="26"/>
        <end position="47"/>
    </location>
</feature>
<dbReference type="Proteomes" id="UP000053372">
    <property type="component" value="Unassembled WGS sequence"/>
</dbReference>
<evidence type="ECO:0000313" key="2">
    <source>
        <dbReference type="EMBL" id="KST65955.1"/>
    </source>
</evidence>
<proteinExistence type="predicted"/>
<feature type="transmembrane region" description="Helical" evidence="1">
    <location>
        <begin position="300"/>
        <end position="319"/>
    </location>
</feature>
<feature type="transmembrane region" description="Helical" evidence="1">
    <location>
        <begin position="276"/>
        <end position="294"/>
    </location>
</feature>
<keyword evidence="1" id="KW-0812">Transmembrane</keyword>
<dbReference type="AlphaFoldDB" id="A0A0V7ZN10"/>
<comment type="caution">
    <text evidence="2">The sequence shown here is derived from an EMBL/GenBank/DDBJ whole genome shotgun (WGS) entry which is preliminary data.</text>
</comment>
<sequence length="417" mass="45894">MGITNFDITKIRSKYSDLGSRKVNKLIYTLGLSLAIAFTSFVGFASAEPNVIYQYNNIPVLRNHVLTIDDLEARSVIPSEIANQQRQFYAVQASKIRGESVTVTNLRNWNRFKALFRVQTIAKVLAVIVSIIGALFFLGGVLSRISWMIIAIVKELLAKIPIPVYEVIFCVAGAYLMLFLEGLSPNLFGALIFFLSLLLFHGKKTCDLSLDSEIKADFVSGMCLVIYAGSAWWNQSIAVAVLASLAFIAFFGFKLIAGPLSLLIGFDSEDKAGQGTFAAGCLMSFGIILTQNYLPSSIDVFQTGALFAGTFVYFLGMTILSSKWVASKNYWLRNVITFVSGLAMIWAATSLELGMVNAIAGTFFVLFIMDKYVELCTLWVKDEISFGASLLGAGLAGFGLIRVIELHPQYFIFHLFS</sequence>
<feature type="transmembrane region" description="Helical" evidence="1">
    <location>
        <begin position="214"/>
        <end position="233"/>
    </location>
</feature>
<gene>
    <name evidence="2" type="ORF">BC008_23545</name>
</gene>
<reference evidence="2 3" key="1">
    <citation type="journal article" date="2015" name="Genome Announc.">
        <title>Draft Genome of the Euendolithic (true boring) Cyanobacterium Mastigocoleus testarum strain BC008.</title>
        <authorList>
            <person name="Guida B.S."/>
            <person name="Garcia-Pichel F."/>
        </authorList>
    </citation>
    <scope>NUCLEOTIDE SEQUENCE [LARGE SCALE GENOMIC DNA]</scope>
    <source>
        <strain evidence="2 3">BC008</strain>
    </source>
</reference>
<organism evidence="2 3">
    <name type="scientific">Mastigocoleus testarum BC008</name>
    <dbReference type="NCBI Taxonomy" id="371196"/>
    <lineage>
        <taxon>Bacteria</taxon>
        <taxon>Bacillati</taxon>
        <taxon>Cyanobacteriota</taxon>
        <taxon>Cyanophyceae</taxon>
        <taxon>Nostocales</taxon>
        <taxon>Hapalosiphonaceae</taxon>
        <taxon>Mastigocoleus</taxon>
    </lineage>
</organism>
<feature type="transmembrane region" description="Helical" evidence="1">
    <location>
        <begin position="162"/>
        <end position="180"/>
    </location>
</feature>
<keyword evidence="1" id="KW-1133">Transmembrane helix</keyword>
<feature type="transmembrane region" description="Helical" evidence="1">
    <location>
        <begin position="121"/>
        <end position="142"/>
    </location>
</feature>
<evidence type="ECO:0008006" key="4">
    <source>
        <dbReference type="Google" id="ProtNLM"/>
    </source>
</evidence>
<name>A0A0V7ZN10_9CYAN</name>